<sequence length="128" mass="14667">MQQVGMNIPECQYLLNVTPAISDMIFLLINKFCFAVNILTKFPLQVDKNRTLHVVIFFRDDLPIPCKVMEIVINQLLSTRTSMIVLQNYINVETLSSDQTFPLLASRMAQPSHADTVHLRMIVIFLSK</sequence>
<name>A0A8D8B535_CULPI</name>
<dbReference type="AlphaFoldDB" id="A0A8D8B535"/>
<dbReference type="EMBL" id="HBUE01062869">
    <property type="protein sequence ID" value="CAG6469381.1"/>
    <property type="molecule type" value="Transcribed_RNA"/>
</dbReference>
<organism evidence="1">
    <name type="scientific">Culex pipiens</name>
    <name type="common">House mosquito</name>
    <dbReference type="NCBI Taxonomy" id="7175"/>
    <lineage>
        <taxon>Eukaryota</taxon>
        <taxon>Metazoa</taxon>
        <taxon>Ecdysozoa</taxon>
        <taxon>Arthropoda</taxon>
        <taxon>Hexapoda</taxon>
        <taxon>Insecta</taxon>
        <taxon>Pterygota</taxon>
        <taxon>Neoptera</taxon>
        <taxon>Endopterygota</taxon>
        <taxon>Diptera</taxon>
        <taxon>Nematocera</taxon>
        <taxon>Culicoidea</taxon>
        <taxon>Culicidae</taxon>
        <taxon>Culicinae</taxon>
        <taxon>Culicini</taxon>
        <taxon>Culex</taxon>
        <taxon>Culex</taxon>
    </lineage>
</organism>
<reference evidence="1" key="1">
    <citation type="submission" date="2021-05" db="EMBL/GenBank/DDBJ databases">
        <authorList>
            <person name="Alioto T."/>
            <person name="Alioto T."/>
            <person name="Gomez Garrido J."/>
        </authorList>
    </citation>
    <scope>NUCLEOTIDE SEQUENCE</scope>
</reference>
<protein>
    <submittedName>
        <fullName evidence="1">(northern house mosquito) hypothetical protein</fullName>
    </submittedName>
</protein>
<evidence type="ECO:0000313" key="1">
    <source>
        <dbReference type="EMBL" id="CAG6469381.1"/>
    </source>
</evidence>
<proteinExistence type="predicted"/>
<accession>A0A8D8B535</accession>